<dbReference type="Gene3D" id="2.40.10.270">
    <property type="entry name" value="Bacteriophage SPP1 head-tail adaptor protein"/>
    <property type="match status" value="1"/>
</dbReference>
<protein>
    <submittedName>
        <fullName evidence="1">Head-tail adaptor protein</fullName>
    </submittedName>
</protein>
<dbReference type="InterPro" id="IPR038666">
    <property type="entry name" value="SSP1_head-tail_sf"/>
</dbReference>
<sequence length="112" mass="12004">MSGFNLNRKLVLEAAQRVQDGAGGYAETWQPVGVLWGALRSRSGRLARGATGSHSVTAVRITVRAAPTGASNRPQAGQRFAMGSRLFRIEAVNEDPDNAMYLHCSCEEETAA</sequence>
<evidence type="ECO:0000313" key="2">
    <source>
        <dbReference type="Proteomes" id="UP001210720"/>
    </source>
</evidence>
<gene>
    <name evidence="1" type="ORF">PFY00_08045</name>
</gene>
<dbReference type="InterPro" id="IPR008767">
    <property type="entry name" value="Phage_SPP1_head-tail_adaptor"/>
</dbReference>
<evidence type="ECO:0000313" key="1">
    <source>
        <dbReference type="EMBL" id="MDA7424671.1"/>
    </source>
</evidence>
<accession>A0ABT4XRT8</accession>
<keyword evidence="2" id="KW-1185">Reference proteome</keyword>
<dbReference type="RefSeq" id="WP_271432019.1">
    <property type="nucleotide sequence ID" value="NZ_JAQIOY010000002.1"/>
</dbReference>
<dbReference type="Proteomes" id="UP001210720">
    <property type="component" value="Unassembled WGS sequence"/>
</dbReference>
<dbReference type="EMBL" id="JAQIOY010000002">
    <property type="protein sequence ID" value="MDA7424671.1"/>
    <property type="molecule type" value="Genomic_DNA"/>
</dbReference>
<comment type="caution">
    <text evidence="1">The sequence shown here is derived from an EMBL/GenBank/DDBJ whole genome shotgun (WGS) entry which is preliminary data.</text>
</comment>
<reference evidence="1 2" key="1">
    <citation type="submission" date="2023-01" db="EMBL/GenBank/DDBJ databases">
        <title>Thalassococcus onchidii sp. nov., isolated from a marine invertebrate from the South China Sea.</title>
        <authorList>
            <person name="Xu S."/>
            <person name="Liu Z."/>
            <person name="Xu Y."/>
        </authorList>
    </citation>
    <scope>NUCLEOTIDE SEQUENCE [LARGE SCALE GENOMIC DNA]</scope>
    <source>
        <strain evidence="1 2">KCTC 32084</strain>
    </source>
</reference>
<name>A0ABT4XRT8_9RHOB</name>
<organism evidence="1 2">
    <name type="scientific">Thalassococcus lentus</name>
    <dbReference type="NCBI Taxonomy" id="1210524"/>
    <lineage>
        <taxon>Bacteria</taxon>
        <taxon>Pseudomonadati</taxon>
        <taxon>Pseudomonadota</taxon>
        <taxon>Alphaproteobacteria</taxon>
        <taxon>Rhodobacterales</taxon>
        <taxon>Roseobacteraceae</taxon>
        <taxon>Thalassococcus</taxon>
    </lineage>
</organism>
<dbReference type="Pfam" id="PF05521">
    <property type="entry name" value="Phage_HCP"/>
    <property type="match status" value="1"/>
</dbReference>
<proteinExistence type="predicted"/>